<keyword evidence="1" id="KW-0418">Kinase</keyword>
<proteinExistence type="predicted"/>
<feature type="region of interest" description="Disordered" evidence="2">
    <location>
        <begin position="1"/>
        <end position="28"/>
    </location>
</feature>
<feature type="domain" description="Histidine kinase/HSP90-like ATPase" evidence="3">
    <location>
        <begin position="59"/>
        <end position="157"/>
    </location>
</feature>
<sequence>MTATGSAATAQQRLSSTFPVRRPGTADRGMELRIPRSARPGLAVDGEMSEEDRLWPGRVRRIGREQLRQWKLDGLCEPAELCLSELVTNAMRYGQGPVVGVRLYRTASHLVIEVADGSPDRPVLGVAASDEENGRGLALVDAIAESWGVTKDGTCTWCRLSAPEEQR</sequence>
<dbReference type="GO" id="GO:0005524">
    <property type="term" value="F:ATP binding"/>
    <property type="evidence" value="ECO:0007669"/>
    <property type="project" value="UniProtKB-KW"/>
</dbReference>
<evidence type="ECO:0000256" key="1">
    <source>
        <dbReference type="ARBA" id="ARBA00022527"/>
    </source>
</evidence>
<accession>A0ABY9J375</accession>
<dbReference type="Proteomes" id="UP001235744">
    <property type="component" value="Plasmid unnamed1"/>
</dbReference>
<name>A0ABY9J375_9ACTN</name>
<feature type="compositionally biased region" description="Polar residues" evidence="2">
    <location>
        <begin position="1"/>
        <end position="18"/>
    </location>
</feature>
<evidence type="ECO:0000256" key="2">
    <source>
        <dbReference type="SAM" id="MobiDB-lite"/>
    </source>
</evidence>
<gene>
    <name evidence="4" type="ORF">P8A19_41950</name>
</gene>
<reference evidence="4 5" key="1">
    <citation type="submission" date="2023-03" db="EMBL/GenBank/DDBJ databases">
        <title>Isolation and description of six Streptomyces strains from soil environments, able to metabolize different microbial glucans.</title>
        <authorList>
            <person name="Widen T."/>
            <person name="Larsbrink J."/>
        </authorList>
    </citation>
    <scope>NUCLEOTIDE SEQUENCE [LARGE SCALE GENOMIC DNA]</scope>
    <source>
        <strain evidence="4 5">Alt2</strain>
        <plasmid evidence="4 5">unnamed1</plasmid>
    </source>
</reference>
<evidence type="ECO:0000313" key="4">
    <source>
        <dbReference type="EMBL" id="WLQ62040.1"/>
    </source>
</evidence>
<dbReference type="InterPro" id="IPR003594">
    <property type="entry name" value="HATPase_dom"/>
</dbReference>
<organism evidence="4 5">
    <name type="scientific">Streptomyces poriferorum</name>
    <dbReference type="NCBI Taxonomy" id="2798799"/>
    <lineage>
        <taxon>Bacteria</taxon>
        <taxon>Bacillati</taxon>
        <taxon>Actinomycetota</taxon>
        <taxon>Actinomycetes</taxon>
        <taxon>Kitasatosporales</taxon>
        <taxon>Streptomycetaceae</taxon>
        <taxon>Streptomyces</taxon>
    </lineage>
</organism>
<dbReference type="PANTHER" id="PTHR35526:SF3">
    <property type="entry name" value="ANTI-SIGMA-F FACTOR RSBW"/>
    <property type="match status" value="1"/>
</dbReference>
<keyword evidence="4" id="KW-0614">Plasmid</keyword>
<dbReference type="RefSeq" id="WP_306106393.1">
    <property type="nucleotide sequence ID" value="NZ_CP120989.1"/>
</dbReference>
<dbReference type="Pfam" id="PF13581">
    <property type="entry name" value="HATPase_c_2"/>
    <property type="match status" value="1"/>
</dbReference>
<evidence type="ECO:0000313" key="5">
    <source>
        <dbReference type="Proteomes" id="UP001235744"/>
    </source>
</evidence>
<keyword evidence="4" id="KW-0067">ATP-binding</keyword>
<keyword evidence="5" id="KW-1185">Reference proteome</keyword>
<dbReference type="CDD" id="cd16936">
    <property type="entry name" value="HATPase_RsbW-like"/>
    <property type="match status" value="1"/>
</dbReference>
<keyword evidence="1" id="KW-0723">Serine/threonine-protein kinase</keyword>
<dbReference type="InterPro" id="IPR036890">
    <property type="entry name" value="HATPase_C_sf"/>
</dbReference>
<dbReference type="InterPro" id="IPR050267">
    <property type="entry name" value="Anti-sigma-factor_SerPK"/>
</dbReference>
<geneLocation type="plasmid" evidence="4 5">
    <name>unnamed1</name>
</geneLocation>
<keyword evidence="4" id="KW-0547">Nucleotide-binding</keyword>
<dbReference type="EMBL" id="CP120989">
    <property type="protein sequence ID" value="WLQ62040.1"/>
    <property type="molecule type" value="Genomic_DNA"/>
</dbReference>
<protein>
    <submittedName>
        <fullName evidence="4">ATP-binding protein</fullName>
    </submittedName>
</protein>
<keyword evidence="1" id="KW-0808">Transferase</keyword>
<dbReference type="SUPFAM" id="SSF55874">
    <property type="entry name" value="ATPase domain of HSP90 chaperone/DNA topoisomerase II/histidine kinase"/>
    <property type="match status" value="1"/>
</dbReference>
<dbReference type="Gene3D" id="3.30.565.10">
    <property type="entry name" value="Histidine kinase-like ATPase, C-terminal domain"/>
    <property type="match status" value="1"/>
</dbReference>
<evidence type="ECO:0000259" key="3">
    <source>
        <dbReference type="Pfam" id="PF13581"/>
    </source>
</evidence>
<dbReference type="PANTHER" id="PTHR35526">
    <property type="entry name" value="ANTI-SIGMA-F FACTOR RSBW-RELATED"/>
    <property type="match status" value="1"/>
</dbReference>